<dbReference type="GO" id="GO:0003677">
    <property type="term" value="F:DNA binding"/>
    <property type="evidence" value="ECO:0007669"/>
    <property type="project" value="UniProtKB-KW"/>
</dbReference>
<evidence type="ECO:0000256" key="4">
    <source>
        <dbReference type="ARBA" id="ARBA00023163"/>
    </source>
</evidence>
<dbReference type="InterPro" id="IPR016032">
    <property type="entry name" value="Sig_transdc_resp-reg_C-effctor"/>
</dbReference>
<keyword evidence="4" id="KW-0804">Transcription</keyword>
<protein>
    <submittedName>
        <fullName evidence="8">Two component transcriptional regulator, LuxR family</fullName>
    </submittedName>
</protein>
<dbReference type="PRINTS" id="PR00038">
    <property type="entry name" value="HTHLUXR"/>
</dbReference>
<dbReference type="SMART" id="SM00448">
    <property type="entry name" value="REC"/>
    <property type="match status" value="1"/>
</dbReference>
<dbReference type="Pfam" id="PF00072">
    <property type="entry name" value="Response_reg"/>
    <property type="match status" value="1"/>
</dbReference>
<organism evidence="8 9">
    <name type="scientific">Gallionella capsiferriformans (strain ES-2)</name>
    <name type="common">Gallionella ferruginea capsiferriformans (strain ES-2)</name>
    <dbReference type="NCBI Taxonomy" id="395494"/>
    <lineage>
        <taxon>Bacteria</taxon>
        <taxon>Pseudomonadati</taxon>
        <taxon>Pseudomonadota</taxon>
        <taxon>Betaproteobacteria</taxon>
        <taxon>Nitrosomonadales</taxon>
        <taxon>Gallionellaceae</taxon>
        <taxon>Gallionella</taxon>
    </lineage>
</organism>
<name>D9SFV4_GALCS</name>
<dbReference type="AlphaFoldDB" id="D9SFV4"/>
<evidence type="ECO:0000313" key="8">
    <source>
        <dbReference type="EMBL" id="ADL55401.1"/>
    </source>
</evidence>
<dbReference type="SUPFAM" id="SSF52172">
    <property type="entry name" value="CheY-like"/>
    <property type="match status" value="1"/>
</dbReference>
<dbReference type="CDD" id="cd17535">
    <property type="entry name" value="REC_NarL-like"/>
    <property type="match status" value="1"/>
</dbReference>
<dbReference type="Proteomes" id="UP000001235">
    <property type="component" value="Chromosome"/>
</dbReference>
<dbReference type="GO" id="GO:0000160">
    <property type="term" value="P:phosphorelay signal transduction system"/>
    <property type="evidence" value="ECO:0007669"/>
    <property type="project" value="InterPro"/>
</dbReference>
<dbReference type="SUPFAM" id="SSF46894">
    <property type="entry name" value="C-terminal effector domain of the bipartite response regulators"/>
    <property type="match status" value="1"/>
</dbReference>
<sequence>MIRLLIADDHAIVREGIKKILALAQDIQVEAEAVDAIEVMKHLDDGVTFDVLLLDLSMPGVTGMSLITQIKAQYPAFPILIFSMHNEAQIASRAIKAGAAGFIAKDSDPEILLEAIRRVAAGRNYIDPALAEQMAFDALMPPKSAPHAILSSRELEIFALLVAGKRVNDIAYILNISNKTVSTHKLNLITKMKLHSTADLVHYALEHKLFA</sequence>
<dbReference type="eggNOG" id="COG2197">
    <property type="taxonomic scope" value="Bacteria"/>
</dbReference>
<dbReference type="Pfam" id="PF00196">
    <property type="entry name" value="GerE"/>
    <property type="match status" value="1"/>
</dbReference>
<dbReference type="PANTHER" id="PTHR43214:SF41">
    <property type="entry name" value="NITRATE_NITRITE RESPONSE REGULATOR PROTEIN NARP"/>
    <property type="match status" value="1"/>
</dbReference>
<dbReference type="PROSITE" id="PS00622">
    <property type="entry name" value="HTH_LUXR_1"/>
    <property type="match status" value="1"/>
</dbReference>
<evidence type="ECO:0000259" key="6">
    <source>
        <dbReference type="PROSITE" id="PS50043"/>
    </source>
</evidence>
<dbReference type="CDD" id="cd06170">
    <property type="entry name" value="LuxR_C_like"/>
    <property type="match status" value="1"/>
</dbReference>
<accession>D9SFV4</accession>
<evidence type="ECO:0000256" key="5">
    <source>
        <dbReference type="PROSITE-ProRule" id="PRU00169"/>
    </source>
</evidence>
<evidence type="ECO:0000259" key="7">
    <source>
        <dbReference type="PROSITE" id="PS50110"/>
    </source>
</evidence>
<evidence type="ECO:0000256" key="3">
    <source>
        <dbReference type="ARBA" id="ARBA00023125"/>
    </source>
</evidence>
<dbReference type="PROSITE" id="PS50110">
    <property type="entry name" value="RESPONSE_REGULATORY"/>
    <property type="match status" value="1"/>
</dbReference>
<evidence type="ECO:0000256" key="1">
    <source>
        <dbReference type="ARBA" id="ARBA00022553"/>
    </source>
</evidence>
<dbReference type="STRING" id="395494.Galf_1375"/>
<keyword evidence="2" id="KW-0805">Transcription regulation</keyword>
<dbReference type="HOGENOM" id="CLU_000445_90_1_4"/>
<evidence type="ECO:0000256" key="2">
    <source>
        <dbReference type="ARBA" id="ARBA00023015"/>
    </source>
</evidence>
<dbReference type="InterPro" id="IPR058245">
    <property type="entry name" value="NreC/VraR/RcsB-like_REC"/>
</dbReference>
<keyword evidence="3" id="KW-0238">DNA-binding</keyword>
<dbReference type="SMART" id="SM00421">
    <property type="entry name" value="HTH_LUXR"/>
    <property type="match status" value="1"/>
</dbReference>
<dbReference type="GO" id="GO:0006355">
    <property type="term" value="P:regulation of DNA-templated transcription"/>
    <property type="evidence" value="ECO:0007669"/>
    <property type="project" value="InterPro"/>
</dbReference>
<feature type="domain" description="HTH luxR-type" evidence="6">
    <location>
        <begin position="143"/>
        <end position="208"/>
    </location>
</feature>
<dbReference type="PROSITE" id="PS50043">
    <property type="entry name" value="HTH_LUXR_2"/>
    <property type="match status" value="1"/>
</dbReference>
<keyword evidence="9" id="KW-1185">Reference proteome</keyword>
<dbReference type="OrthoDB" id="9816469at2"/>
<dbReference type="InterPro" id="IPR000792">
    <property type="entry name" value="Tscrpt_reg_LuxR_C"/>
</dbReference>
<reference evidence="8 9" key="1">
    <citation type="submission" date="2010-08" db="EMBL/GenBank/DDBJ databases">
        <title>Complete sequence of Gallionella capsiferriformans ES-2.</title>
        <authorList>
            <consortium name="US DOE Joint Genome Institute"/>
            <person name="Lucas S."/>
            <person name="Copeland A."/>
            <person name="Lapidus A."/>
            <person name="Cheng J.-F."/>
            <person name="Bruce D."/>
            <person name="Goodwin L."/>
            <person name="Pitluck S."/>
            <person name="Chertkov O."/>
            <person name="Davenport K.W."/>
            <person name="Detter J.C."/>
            <person name="Han C."/>
            <person name="Tapia R."/>
            <person name="Land M."/>
            <person name="Hauser L."/>
            <person name="Chang Y.-J."/>
            <person name="Jeffries C."/>
            <person name="Kyrpides N."/>
            <person name="Ivanova N."/>
            <person name="Mikhailova N."/>
            <person name="Shelobolina E.S."/>
            <person name="Picardal F."/>
            <person name="Roden E."/>
            <person name="Emerson D."/>
            <person name="Woyke T."/>
        </authorList>
    </citation>
    <scope>NUCLEOTIDE SEQUENCE [LARGE SCALE GENOMIC DNA]</scope>
    <source>
        <strain evidence="8 9">ES-2</strain>
    </source>
</reference>
<feature type="domain" description="Response regulatory" evidence="7">
    <location>
        <begin position="3"/>
        <end position="120"/>
    </location>
</feature>
<dbReference type="EMBL" id="CP002159">
    <property type="protein sequence ID" value="ADL55401.1"/>
    <property type="molecule type" value="Genomic_DNA"/>
</dbReference>
<dbReference type="PANTHER" id="PTHR43214">
    <property type="entry name" value="TWO-COMPONENT RESPONSE REGULATOR"/>
    <property type="match status" value="1"/>
</dbReference>
<keyword evidence="1 5" id="KW-0597">Phosphoprotein</keyword>
<feature type="modified residue" description="4-aspartylphosphate" evidence="5">
    <location>
        <position position="55"/>
    </location>
</feature>
<gene>
    <name evidence="8" type="ordered locus">Galf_1375</name>
</gene>
<dbReference type="Gene3D" id="3.40.50.2300">
    <property type="match status" value="1"/>
</dbReference>
<dbReference type="KEGG" id="gca:Galf_1375"/>
<evidence type="ECO:0000313" key="9">
    <source>
        <dbReference type="Proteomes" id="UP000001235"/>
    </source>
</evidence>
<dbReference type="RefSeq" id="WP_013293340.1">
    <property type="nucleotide sequence ID" value="NC_014394.1"/>
</dbReference>
<dbReference type="InterPro" id="IPR011006">
    <property type="entry name" value="CheY-like_superfamily"/>
</dbReference>
<proteinExistence type="predicted"/>
<dbReference type="InterPro" id="IPR001789">
    <property type="entry name" value="Sig_transdc_resp-reg_receiver"/>
</dbReference>
<dbReference type="InterPro" id="IPR039420">
    <property type="entry name" value="WalR-like"/>
</dbReference>